<dbReference type="InterPro" id="IPR050832">
    <property type="entry name" value="Bact_Acetyltransf"/>
</dbReference>
<dbReference type="PROSITE" id="PS51186">
    <property type="entry name" value="GNAT"/>
    <property type="match status" value="1"/>
</dbReference>
<sequence>MVQICRATLQHLDRIVPLFDAYRQFYGQDSDLAGARAFLAERIAREESVILLAGDGAGFTQLYPCFSSVRMRMTLILNDLFVAPEARCQGVGEALLEAARDHARSVGAARMTLSTAVDNSAAHALYVRTGWERDAQFHTYTIAVD</sequence>
<comment type="caution">
    <text evidence="4">The sequence shown here is derived from an EMBL/GenBank/DDBJ whole genome shotgun (WGS) entry which is preliminary data.</text>
</comment>
<dbReference type="RefSeq" id="WP_066688634.1">
    <property type="nucleotide sequence ID" value="NZ_CP117025.1"/>
</dbReference>
<protein>
    <submittedName>
        <fullName evidence="4">Acetyltransferase</fullName>
    </submittedName>
</protein>
<dbReference type="InterPro" id="IPR016181">
    <property type="entry name" value="Acyl_CoA_acyltransferase"/>
</dbReference>
<dbReference type="PANTHER" id="PTHR43877:SF2">
    <property type="entry name" value="AMINOALKYLPHOSPHONATE N-ACETYLTRANSFERASE-RELATED"/>
    <property type="match status" value="1"/>
</dbReference>
<dbReference type="Proteomes" id="UP000076609">
    <property type="component" value="Unassembled WGS sequence"/>
</dbReference>
<name>A0ABR5YF17_9SPHN</name>
<keyword evidence="2" id="KW-0012">Acyltransferase</keyword>
<accession>A0ABR5YF17</accession>
<dbReference type="Pfam" id="PF00583">
    <property type="entry name" value="Acetyltransf_1"/>
    <property type="match status" value="1"/>
</dbReference>
<dbReference type="PANTHER" id="PTHR43877">
    <property type="entry name" value="AMINOALKYLPHOSPHONATE N-ACETYLTRANSFERASE-RELATED-RELATED"/>
    <property type="match status" value="1"/>
</dbReference>
<evidence type="ECO:0000259" key="3">
    <source>
        <dbReference type="PROSITE" id="PS51186"/>
    </source>
</evidence>
<evidence type="ECO:0000256" key="1">
    <source>
        <dbReference type="ARBA" id="ARBA00022679"/>
    </source>
</evidence>
<organism evidence="4 5">
    <name type="scientific">Sphingomonas hankookensis</name>
    <dbReference type="NCBI Taxonomy" id="563996"/>
    <lineage>
        <taxon>Bacteria</taxon>
        <taxon>Pseudomonadati</taxon>
        <taxon>Pseudomonadota</taxon>
        <taxon>Alphaproteobacteria</taxon>
        <taxon>Sphingomonadales</taxon>
        <taxon>Sphingomonadaceae</taxon>
        <taxon>Sphingomonas</taxon>
    </lineage>
</organism>
<keyword evidence="5" id="KW-1185">Reference proteome</keyword>
<dbReference type="SUPFAM" id="SSF55729">
    <property type="entry name" value="Acyl-CoA N-acyltransferases (Nat)"/>
    <property type="match status" value="1"/>
</dbReference>
<dbReference type="InterPro" id="IPR000182">
    <property type="entry name" value="GNAT_dom"/>
</dbReference>
<evidence type="ECO:0000256" key="2">
    <source>
        <dbReference type="ARBA" id="ARBA00023315"/>
    </source>
</evidence>
<gene>
    <name evidence="4" type="ORF">AVT10_10055</name>
</gene>
<keyword evidence="1" id="KW-0808">Transferase</keyword>
<reference evidence="5" key="1">
    <citation type="submission" date="2016-01" db="EMBL/GenBank/DDBJ databases">
        <title>Draft genome of Chromobacterium sp. F49.</title>
        <authorList>
            <person name="Hong K.W."/>
        </authorList>
    </citation>
    <scope>NUCLEOTIDE SEQUENCE [LARGE SCALE GENOMIC DNA]</scope>
    <source>
        <strain evidence="5">CN3</strain>
    </source>
</reference>
<dbReference type="CDD" id="cd04301">
    <property type="entry name" value="NAT_SF"/>
    <property type="match status" value="1"/>
</dbReference>
<feature type="domain" description="N-acetyltransferase" evidence="3">
    <location>
        <begin position="2"/>
        <end position="145"/>
    </location>
</feature>
<evidence type="ECO:0000313" key="4">
    <source>
        <dbReference type="EMBL" id="KZE17889.1"/>
    </source>
</evidence>
<evidence type="ECO:0000313" key="5">
    <source>
        <dbReference type="Proteomes" id="UP000076609"/>
    </source>
</evidence>
<proteinExistence type="predicted"/>
<dbReference type="Gene3D" id="3.40.630.30">
    <property type="match status" value="1"/>
</dbReference>
<dbReference type="EMBL" id="LQQO01000004">
    <property type="protein sequence ID" value="KZE17889.1"/>
    <property type="molecule type" value="Genomic_DNA"/>
</dbReference>